<proteinExistence type="inferred from homology"/>
<dbReference type="InterPro" id="IPR018485">
    <property type="entry name" value="FGGY_C"/>
</dbReference>
<dbReference type="Gene3D" id="3.30.420.40">
    <property type="match status" value="2"/>
</dbReference>
<dbReference type="InterPro" id="IPR050406">
    <property type="entry name" value="FGGY_Carb_Kinase"/>
</dbReference>
<dbReference type="RefSeq" id="WP_085787227.1">
    <property type="nucleotide sequence ID" value="NZ_CP019937.1"/>
</dbReference>
<evidence type="ECO:0000256" key="1">
    <source>
        <dbReference type="ARBA" id="ARBA00009156"/>
    </source>
</evidence>
<protein>
    <submittedName>
        <fullName evidence="6">Glycerol kinase</fullName>
        <ecNumber evidence="6">2.7.1.30</ecNumber>
    </submittedName>
</protein>
<dbReference type="EC" id="2.7.1.30" evidence="6"/>
<evidence type="ECO:0000313" key="6">
    <source>
        <dbReference type="EMBL" id="ARO14107.1"/>
    </source>
</evidence>
<organism evidence="6 7">
    <name type="scientific">Ketogulonicigenium robustum</name>
    <dbReference type="NCBI Taxonomy" id="92947"/>
    <lineage>
        <taxon>Bacteria</taxon>
        <taxon>Pseudomonadati</taxon>
        <taxon>Pseudomonadota</taxon>
        <taxon>Alphaproteobacteria</taxon>
        <taxon>Rhodobacterales</taxon>
        <taxon>Roseobacteraceae</taxon>
        <taxon>Ketogulonicigenium</taxon>
    </lineage>
</organism>
<dbReference type="AlphaFoldDB" id="A0A1W6NYK5"/>
<reference evidence="6 7" key="1">
    <citation type="submission" date="2017-02" db="EMBL/GenBank/DDBJ databases">
        <title>Ketogulonicigenium robustum SPU B003 Genome sequencing and assembly.</title>
        <authorList>
            <person name="Li Y."/>
            <person name="Liu L."/>
            <person name="Wang C."/>
            <person name="Zhang M."/>
            <person name="Zhang T."/>
            <person name="Zhang Y."/>
        </authorList>
    </citation>
    <scope>NUCLEOTIDE SEQUENCE [LARGE SCALE GENOMIC DNA]</scope>
    <source>
        <strain evidence="6 7">SPU_B003</strain>
    </source>
</reference>
<feature type="domain" description="Carbohydrate kinase FGGY C-terminal" evidence="5">
    <location>
        <begin position="251"/>
        <end position="429"/>
    </location>
</feature>
<dbReference type="Pfam" id="PF00370">
    <property type="entry name" value="FGGY_N"/>
    <property type="match status" value="1"/>
</dbReference>
<keyword evidence="2 6" id="KW-0808">Transferase</keyword>
<dbReference type="OrthoDB" id="9805576at2"/>
<evidence type="ECO:0000259" key="4">
    <source>
        <dbReference type="Pfam" id="PF00370"/>
    </source>
</evidence>
<dbReference type="PANTHER" id="PTHR43095">
    <property type="entry name" value="SUGAR KINASE"/>
    <property type="match status" value="1"/>
</dbReference>
<dbReference type="PANTHER" id="PTHR43095:SF5">
    <property type="entry name" value="XYLULOSE KINASE"/>
    <property type="match status" value="1"/>
</dbReference>
<dbReference type="SUPFAM" id="SSF53067">
    <property type="entry name" value="Actin-like ATPase domain"/>
    <property type="match status" value="2"/>
</dbReference>
<dbReference type="Pfam" id="PF02782">
    <property type="entry name" value="FGGY_C"/>
    <property type="match status" value="1"/>
</dbReference>
<dbReference type="Proteomes" id="UP000242447">
    <property type="component" value="Chromosome"/>
</dbReference>
<dbReference type="PIRSF" id="PIRSF000538">
    <property type="entry name" value="GlpK"/>
    <property type="match status" value="1"/>
</dbReference>
<dbReference type="InterPro" id="IPR043129">
    <property type="entry name" value="ATPase_NBD"/>
</dbReference>
<accession>A0A1W6NYK5</accession>
<name>A0A1W6NYK5_9RHOB</name>
<sequence length="485" mass="50208">MSKAVLVGVDIGTTAVKAVMFDESGQRLASYGAPYATARPAPGLVEQDPADWLHHVMRALDEFAAHPQAGRVAAVGVTSQVNTHVFVDADLQPLLPAINWADGRAAVAASRLDGALTVDQKIAALGTPMQIDASHALSRMAWLAEAHPDLWARTAYVLAPKDYIIARLTGQLAADPIASVGLVGTDMAYARAVLDLLPDAARRLAPLRDPLDVIGQMQGVFQGVPVVAGTMDAWASMFGVGVAAEGEGMNLSGTSEVLALISATRNPVAGVITFPAWRGITLHAGPTQAGGASLDWLARLLNVTPAAAAQMAEGEVIYPRSPLFLPHLEGERAPLWDAVARGVFAGLDSSTEAPRMVAAVMEGVAFSARLALEALEKAGGMRPAVVRVGGGGTASDAWCQIRADVMQRPVVRMQARDAGAMGAGVMAAAGIGLTDDLAAAAQALVPVDRVFTPAPAAAALAEQRFAIWQQLYAGVRGVNAALAAL</sequence>
<dbReference type="STRING" id="92947.BVG79_00755"/>
<evidence type="ECO:0000256" key="2">
    <source>
        <dbReference type="ARBA" id="ARBA00022679"/>
    </source>
</evidence>
<keyword evidence="3 6" id="KW-0418">Kinase</keyword>
<dbReference type="InterPro" id="IPR000577">
    <property type="entry name" value="Carb_kinase_FGGY"/>
</dbReference>
<evidence type="ECO:0000259" key="5">
    <source>
        <dbReference type="Pfam" id="PF02782"/>
    </source>
</evidence>
<keyword evidence="7" id="KW-1185">Reference proteome</keyword>
<feature type="domain" description="Carbohydrate kinase FGGY N-terminal" evidence="4">
    <location>
        <begin position="6"/>
        <end position="239"/>
    </location>
</feature>
<dbReference type="EMBL" id="CP019937">
    <property type="protein sequence ID" value="ARO14107.1"/>
    <property type="molecule type" value="Genomic_DNA"/>
</dbReference>
<evidence type="ECO:0000313" key="7">
    <source>
        <dbReference type="Proteomes" id="UP000242447"/>
    </source>
</evidence>
<gene>
    <name evidence="6" type="primary">glpK</name>
    <name evidence="6" type="ORF">BVG79_00755</name>
</gene>
<evidence type="ECO:0000256" key="3">
    <source>
        <dbReference type="ARBA" id="ARBA00022777"/>
    </source>
</evidence>
<dbReference type="GO" id="GO:0004370">
    <property type="term" value="F:glycerol kinase activity"/>
    <property type="evidence" value="ECO:0007669"/>
    <property type="project" value="UniProtKB-EC"/>
</dbReference>
<dbReference type="KEGG" id="kro:BVG79_00755"/>
<dbReference type="InterPro" id="IPR018484">
    <property type="entry name" value="FGGY_N"/>
</dbReference>
<comment type="similarity">
    <text evidence="1">Belongs to the FGGY kinase family.</text>
</comment>
<dbReference type="GO" id="GO:0005975">
    <property type="term" value="P:carbohydrate metabolic process"/>
    <property type="evidence" value="ECO:0007669"/>
    <property type="project" value="InterPro"/>
</dbReference>